<dbReference type="Proteomes" id="UP000280066">
    <property type="component" value="Unassembled WGS sequence"/>
</dbReference>
<keyword evidence="2" id="KW-1185">Reference proteome</keyword>
<dbReference type="EMBL" id="RWIS01000011">
    <property type="protein sequence ID" value="RSK29914.1"/>
    <property type="molecule type" value="Genomic_DNA"/>
</dbReference>
<sequence length="132" mass="15512">MQKKDFFKIMLMLFLTLFWLLWDFPSADNKSCGLDYVYISQMYANMKITKIDSSTAEIKFYGIDLNTHEPYVFDSNTKWFVFVKGHVAVGDTFLKDIGSNRFFIKSRLGKTEFFFECEADSALPEIPIFNKY</sequence>
<name>A0A428JCU1_9BACT</name>
<comment type="caution">
    <text evidence="1">The sequence shown here is derived from an EMBL/GenBank/DDBJ whole genome shotgun (WGS) entry which is preliminary data.</text>
</comment>
<dbReference type="RefSeq" id="WP_125432595.1">
    <property type="nucleotide sequence ID" value="NZ_RWIS01000011.1"/>
</dbReference>
<organism evidence="1 2">
    <name type="scientific">Hymenobacter metallilatus</name>
    <dbReference type="NCBI Taxonomy" id="2493666"/>
    <lineage>
        <taxon>Bacteria</taxon>
        <taxon>Pseudomonadati</taxon>
        <taxon>Bacteroidota</taxon>
        <taxon>Cytophagia</taxon>
        <taxon>Cytophagales</taxon>
        <taxon>Hymenobacteraceae</taxon>
        <taxon>Hymenobacter</taxon>
    </lineage>
</organism>
<accession>A0A428JCU1</accession>
<dbReference type="AlphaFoldDB" id="A0A428JCU1"/>
<evidence type="ECO:0000313" key="1">
    <source>
        <dbReference type="EMBL" id="RSK29914.1"/>
    </source>
</evidence>
<protein>
    <submittedName>
        <fullName evidence="1">Uncharacterized protein</fullName>
    </submittedName>
</protein>
<gene>
    <name evidence="1" type="ORF">EI290_16395</name>
</gene>
<reference evidence="1 2" key="1">
    <citation type="submission" date="2018-12" db="EMBL/GenBank/DDBJ databases">
        <authorList>
            <person name="Feng G."/>
            <person name="Zhu H."/>
        </authorList>
    </citation>
    <scope>NUCLEOTIDE SEQUENCE [LARGE SCALE GENOMIC DNA]</scope>
    <source>
        <strain evidence="1 2">9PBR-2</strain>
    </source>
</reference>
<evidence type="ECO:0000313" key="2">
    <source>
        <dbReference type="Proteomes" id="UP000280066"/>
    </source>
</evidence>
<proteinExistence type="predicted"/>